<dbReference type="InterPro" id="IPR001054">
    <property type="entry name" value="A/G_cyclase"/>
</dbReference>
<dbReference type="Pfam" id="PF00211">
    <property type="entry name" value="Guanylate_cyc"/>
    <property type="match status" value="1"/>
</dbReference>
<accession>A0A6C0L8A9</accession>
<reference evidence="3" key="1">
    <citation type="journal article" date="2020" name="Nature">
        <title>Giant virus diversity and host interactions through global metagenomics.</title>
        <authorList>
            <person name="Schulz F."/>
            <person name="Roux S."/>
            <person name="Paez-Espino D."/>
            <person name="Jungbluth S."/>
            <person name="Walsh D.A."/>
            <person name="Denef V.J."/>
            <person name="McMahon K.D."/>
            <person name="Konstantinidis K.T."/>
            <person name="Eloe-Fadrosh E.A."/>
            <person name="Kyrpides N.C."/>
            <person name="Woyke T."/>
        </authorList>
    </citation>
    <scope>NUCLEOTIDE SEQUENCE</scope>
    <source>
        <strain evidence="3">GVMAG-M-3300027759-42</strain>
    </source>
</reference>
<feature type="transmembrane region" description="Helical" evidence="1">
    <location>
        <begin position="41"/>
        <end position="61"/>
    </location>
</feature>
<evidence type="ECO:0000259" key="2">
    <source>
        <dbReference type="PROSITE" id="PS50125"/>
    </source>
</evidence>
<proteinExistence type="predicted"/>
<dbReference type="GO" id="GO:0004383">
    <property type="term" value="F:guanylate cyclase activity"/>
    <property type="evidence" value="ECO:0007669"/>
    <property type="project" value="TreeGrafter"/>
</dbReference>
<dbReference type="PANTHER" id="PTHR45655">
    <property type="entry name" value="GUANYLATE CYCLASE SOLUBLE SUBUNIT BETA-2"/>
    <property type="match status" value="1"/>
</dbReference>
<dbReference type="InterPro" id="IPR029787">
    <property type="entry name" value="Nucleotide_cyclase"/>
</dbReference>
<dbReference type="CDD" id="cd07302">
    <property type="entry name" value="CHD"/>
    <property type="match status" value="1"/>
</dbReference>
<dbReference type="PANTHER" id="PTHR45655:SF13">
    <property type="entry name" value="SOLUBLE GUANYLATE CYCLASE GCY-32-RELATED"/>
    <property type="match status" value="1"/>
</dbReference>
<dbReference type="SMART" id="SM00044">
    <property type="entry name" value="CYCc"/>
    <property type="match status" value="1"/>
</dbReference>
<dbReference type="GO" id="GO:0019934">
    <property type="term" value="P:cGMP-mediated signaling"/>
    <property type="evidence" value="ECO:0007669"/>
    <property type="project" value="TreeGrafter"/>
</dbReference>
<dbReference type="GO" id="GO:0070482">
    <property type="term" value="P:response to oxygen levels"/>
    <property type="evidence" value="ECO:0007669"/>
    <property type="project" value="TreeGrafter"/>
</dbReference>
<dbReference type="PROSITE" id="PS50125">
    <property type="entry name" value="GUANYLATE_CYCLASE_2"/>
    <property type="match status" value="1"/>
</dbReference>
<feature type="transmembrane region" description="Helical" evidence="1">
    <location>
        <begin position="153"/>
        <end position="172"/>
    </location>
</feature>
<dbReference type="EMBL" id="MN740445">
    <property type="protein sequence ID" value="QHU26853.1"/>
    <property type="molecule type" value="Genomic_DNA"/>
</dbReference>
<sequence>MIYLILYVFLYCNADDILNKLYLSNYSTMLNNELIQNNSKFYYSITNLNLFVLSIYSIYLINKVLFYKSKNMTTIALALVYIKYILNSILSYNITLYQHEFSRIVMWLFATPLMLKQYCDINSIKLRDINIQCHIIPVAVNIFIYPYRNTTIYFYFTGCSWASLLFFMKTFYEKRNLMFTNVYLIIWGTFMLLTIIDIFHLTDVYTVNLYYSFADMISKLTTCIMIDECIEKEIIQFNNIDLQSVQFISYMITHLNKYKTEIIVITPKCTALVDSTRKGFLLKIPEDKTILEQELLNKILPFGFDKEFIASASESACASAGASANATTTTKQFNMICVLFTDIVNYTELAQKYDDAIIFKLLNSVYISFDKIIKKYSHLQKIETIGDAYMVVGDIFRNAINHNFVINEILLFAIDIIKEVKTINTPDNIPLCIRVGINIGSVSIGILGNELPRLCVVGNAVNMASRLQSTAEIDTIQISSDVYEQLENIETDKKYEFVIKENVFLKNMGSVTTYNIPPHPNCSSLQ</sequence>
<evidence type="ECO:0000256" key="1">
    <source>
        <dbReference type="SAM" id="Phobius"/>
    </source>
</evidence>
<dbReference type="Gene3D" id="3.30.70.1230">
    <property type="entry name" value="Nucleotide cyclase"/>
    <property type="match status" value="1"/>
</dbReference>
<name>A0A6C0L8A9_9ZZZZ</name>
<feature type="domain" description="Guanylate cyclase" evidence="2">
    <location>
        <begin position="337"/>
        <end position="468"/>
    </location>
</feature>
<keyword evidence="1" id="KW-0812">Transmembrane</keyword>
<dbReference type="AlphaFoldDB" id="A0A6C0L8A9"/>
<organism evidence="3">
    <name type="scientific">viral metagenome</name>
    <dbReference type="NCBI Taxonomy" id="1070528"/>
    <lineage>
        <taxon>unclassified sequences</taxon>
        <taxon>metagenomes</taxon>
        <taxon>organismal metagenomes</taxon>
    </lineage>
</organism>
<keyword evidence="1" id="KW-0472">Membrane</keyword>
<dbReference type="SUPFAM" id="SSF55073">
    <property type="entry name" value="Nucleotide cyclase"/>
    <property type="match status" value="1"/>
</dbReference>
<evidence type="ECO:0000313" key="3">
    <source>
        <dbReference type="EMBL" id="QHU26853.1"/>
    </source>
</evidence>
<keyword evidence="1" id="KW-1133">Transmembrane helix</keyword>
<feature type="transmembrane region" description="Helical" evidence="1">
    <location>
        <begin position="73"/>
        <end position="95"/>
    </location>
</feature>
<protein>
    <recommendedName>
        <fullName evidence="2">Guanylate cyclase domain-containing protein</fullName>
    </recommendedName>
</protein>
<feature type="transmembrane region" description="Helical" evidence="1">
    <location>
        <begin position="184"/>
        <end position="202"/>
    </location>
</feature>
<dbReference type="GO" id="GO:0008074">
    <property type="term" value="C:guanylate cyclase complex, soluble"/>
    <property type="evidence" value="ECO:0007669"/>
    <property type="project" value="TreeGrafter"/>
</dbReference>